<protein>
    <submittedName>
        <fullName evidence="5">Short-chain dehydrogenase</fullName>
    </submittedName>
</protein>
<proteinExistence type="inferred from homology"/>
<dbReference type="InterPro" id="IPR002347">
    <property type="entry name" value="SDR_fam"/>
</dbReference>
<evidence type="ECO:0000259" key="4">
    <source>
        <dbReference type="SMART" id="SM00822"/>
    </source>
</evidence>
<organism evidence="5 6">
    <name type="scientific">Loigolactobacillus bifermentans DSM 20003</name>
    <dbReference type="NCBI Taxonomy" id="1423726"/>
    <lineage>
        <taxon>Bacteria</taxon>
        <taxon>Bacillati</taxon>
        <taxon>Bacillota</taxon>
        <taxon>Bacilli</taxon>
        <taxon>Lactobacillales</taxon>
        <taxon>Lactobacillaceae</taxon>
        <taxon>Loigolactobacillus</taxon>
    </lineage>
</organism>
<dbReference type="Gene3D" id="3.40.50.720">
    <property type="entry name" value="NAD(P)-binding Rossmann-like Domain"/>
    <property type="match status" value="1"/>
</dbReference>
<dbReference type="PANTHER" id="PTHR43976:SF16">
    <property type="entry name" value="SHORT-CHAIN DEHYDROGENASE_REDUCTASE FAMILY PROTEIN"/>
    <property type="match status" value="1"/>
</dbReference>
<dbReference type="OrthoDB" id="9775296at2"/>
<dbReference type="InterPro" id="IPR020904">
    <property type="entry name" value="Sc_DH/Rdtase_CS"/>
</dbReference>
<dbReference type="PRINTS" id="PR00080">
    <property type="entry name" value="SDRFAMILY"/>
</dbReference>
<evidence type="ECO:0000313" key="5">
    <source>
        <dbReference type="EMBL" id="KRK40969.1"/>
    </source>
</evidence>
<dbReference type="InterPro" id="IPR051911">
    <property type="entry name" value="SDR_oxidoreductase"/>
</dbReference>
<keyword evidence="6" id="KW-1185">Reference proteome</keyword>
<name>A0A0R1H4T1_9LACO</name>
<gene>
    <name evidence="5" type="ORF">FC07_GL001667</name>
</gene>
<dbReference type="CDD" id="cd05374">
    <property type="entry name" value="17beta-HSD-like_SDR_c"/>
    <property type="match status" value="1"/>
</dbReference>
<dbReference type="AlphaFoldDB" id="A0A0R1H4T1"/>
<dbReference type="PROSITE" id="PS00061">
    <property type="entry name" value="ADH_SHORT"/>
    <property type="match status" value="1"/>
</dbReference>
<dbReference type="SUPFAM" id="SSF51735">
    <property type="entry name" value="NAD(P)-binding Rossmann-fold domains"/>
    <property type="match status" value="1"/>
</dbReference>
<dbReference type="PATRIC" id="fig|1423726.3.peg.1727"/>
<dbReference type="RefSeq" id="WP_057903101.1">
    <property type="nucleotide sequence ID" value="NZ_AZDA01000001.1"/>
</dbReference>
<reference evidence="5 6" key="1">
    <citation type="journal article" date="2015" name="Genome Announc.">
        <title>Expanding the biotechnology potential of lactobacilli through comparative genomics of 213 strains and associated genera.</title>
        <authorList>
            <person name="Sun Z."/>
            <person name="Harris H.M."/>
            <person name="McCann A."/>
            <person name="Guo C."/>
            <person name="Argimon S."/>
            <person name="Zhang W."/>
            <person name="Yang X."/>
            <person name="Jeffery I.B."/>
            <person name="Cooney J.C."/>
            <person name="Kagawa T.F."/>
            <person name="Liu W."/>
            <person name="Song Y."/>
            <person name="Salvetti E."/>
            <person name="Wrobel A."/>
            <person name="Rasinkangas P."/>
            <person name="Parkhill J."/>
            <person name="Rea M.C."/>
            <person name="O'Sullivan O."/>
            <person name="Ritari J."/>
            <person name="Douillard F.P."/>
            <person name="Paul Ross R."/>
            <person name="Yang R."/>
            <person name="Briner A.E."/>
            <person name="Felis G.E."/>
            <person name="de Vos W.M."/>
            <person name="Barrangou R."/>
            <person name="Klaenhammer T.R."/>
            <person name="Caufield P.W."/>
            <person name="Cui Y."/>
            <person name="Zhang H."/>
            <person name="O'Toole P.W."/>
        </authorList>
    </citation>
    <scope>NUCLEOTIDE SEQUENCE [LARGE SCALE GENOMIC DNA]</scope>
    <source>
        <strain evidence="5 6">DSM 20003</strain>
    </source>
</reference>
<evidence type="ECO:0000313" key="6">
    <source>
        <dbReference type="Proteomes" id="UP000051461"/>
    </source>
</evidence>
<dbReference type="NCBIfam" id="NF004824">
    <property type="entry name" value="PRK06180.1"/>
    <property type="match status" value="1"/>
</dbReference>
<feature type="domain" description="Ketoreductase" evidence="4">
    <location>
        <begin position="4"/>
        <end position="178"/>
    </location>
</feature>
<accession>A0A0R1H4T1</accession>
<dbReference type="Proteomes" id="UP000051461">
    <property type="component" value="Unassembled WGS sequence"/>
</dbReference>
<dbReference type="InterPro" id="IPR036291">
    <property type="entry name" value="NAD(P)-bd_dom_sf"/>
</dbReference>
<dbReference type="Pfam" id="PF00106">
    <property type="entry name" value="adh_short"/>
    <property type="match status" value="1"/>
</dbReference>
<dbReference type="EMBL" id="AZDA01000001">
    <property type="protein sequence ID" value="KRK40969.1"/>
    <property type="molecule type" value="Genomic_DNA"/>
</dbReference>
<sequence length="282" mass="31307">MTAKVWFITGTSTGFGRELVEALIARHEKVVATARNLTKIADWQNQPNVLLATVDVTKPEQIKTALTAAVAKFGRIDVLVNNAGWGYFGAVEESDDTQVRRMMETNFWGVSNVTRAVLPIMRQQKHGYIMNITSIAGLLGNPAFGYYNATKHAVEGLMKALRQEVAPLGLHITNIEPGPFRTDWAGRSHVGATALIADYAQTAHVRRQQTETHSGQQAGSPALLAQAMIKLSQVTKPPFHFIAGQNAFDRMQVELTQEQQDFDQWQADSTHLNYGDEAYWQK</sequence>
<evidence type="ECO:0000256" key="3">
    <source>
        <dbReference type="RuleBase" id="RU000363"/>
    </source>
</evidence>
<dbReference type="SMART" id="SM00822">
    <property type="entry name" value="PKS_KR"/>
    <property type="match status" value="1"/>
</dbReference>
<keyword evidence="2" id="KW-0560">Oxidoreductase</keyword>
<dbReference type="InterPro" id="IPR057326">
    <property type="entry name" value="KR_dom"/>
</dbReference>
<evidence type="ECO:0000256" key="2">
    <source>
        <dbReference type="ARBA" id="ARBA00023002"/>
    </source>
</evidence>
<comment type="similarity">
    <text evidence="1 3">Belongs to the short-chain dehydrogenases/reductases (SDR) family.</text>
</comment>
<evidence type="ECO:0000256" key="1">
    <source>
        <dbReference type="ARBA" id="ARBA00006484"/>
    </source>
</evidence>
<dbReference type="GO" id="GO:0016491">
    <property type="term" value="F:oxidoreductase activity"/>
    <property type="evidence" value="ECO:0007669"/>
    <property type="project" value="UniProtKB-KW"/>
</dbReference>
<dbReference type="STRING" id="1423726.FC07_GL001667"/>
<dbReference type="PANTHER" id="PTHR43976">
    <property type="entry name" value="SHORT CHAIN DEHYDROGENASE"/>
    <property type="match status" value="1"/>
</dbReference>
<comment type="caution">
    <text evidence="5">The sequence shown here is derived from an EMBL/GenBank/DDBJ whole genome shotgun (WGS) entry which is preliminary data.</text>
</comment>
<dbReference type="PRINTS" id="PR00081">
    <property type="entry name" value="GDHRDH"/>
</dbReference>